<dbReference type="EMBL" id="CP029480">
    <property type="protein sequence ID" value="AWV97227.1"/>
    <property type="molecule type" value="Genomic_DNA"/>
</dbReference>
<keyword evidence="1" id="KW-1133">Transmembrane helix</keyword>
<keyword evidence="1" id="KW-0812">Transmembrane</keyword>
<dbReference type="KEGG" id="als:DJ013_03190"/>
<evidence type="ECO:0000313" key="3">
    <source>
        <dbReference type="Proteomes" id="UP000249873"/>
    </source>
</evidence>
<sequence>MEQRKQFILFLKKLLIFGSPMLLLVASYFVFDPFHVVRNYEAYPDNYLESYNRNRISTQVFLNNNEEQHYKSFVFGSSKSSVFYTEDWSKYIGDPNPYHFDASNEIISGIANKVDFIDQQGNDLKNALVIFDGETFNFSVDTANSIIHVQDYKWSGQNQFLYQLVFFKAFFKDMYFVKFFDKLIFKKYRAYMYGAFENKHMLYTPVNNDFIFQGYIDQLKEDSLAYYNRDLFYKRSAEELTADAGIKPYQVNYLNEMKAIFDKHNTKYKIVFGPNYDQKKVNPEDLAIVNEIFGEANVYDFTGQNELTNPLPNYYEIYHYKPTVARKVLEEIYR</sequence>
<keyword evidence="1" id="KW-0472">Membrane</keyword>
<reference evidence="2 3" key="1">
    <citation type="submission" date="2018-05" db="EMBL/GenBank/DDBJ databases">
        <title>Complete genome sequence of Arcticibacterium luteifluviistationis SM1504T, a cytophagaceae bacterium isolated from Arctic surface seawater.</title>
        <authorList>
            <person name="Li Y."/>
            <person name="Qin Q.-L."/>
        </authorList>
    </citation>
    <scope>NUCLEOTIDE SEQUENCE [LARGE SCALE GENOMIC DNA]</scope>
    <source>
        <strain evidence="2 3">SM1504</strain>
    </source>
</reference>
<evidence type="ECO:0000313" key="2">
    <source>
        <dbReference type="EMBL" id="AWV97227.1"/>
    </source>
</evidence>
<dbReference type="Proteomes" id="UP000249873">
    <property type="component" value="Chromosome"/>
</dbReference>
<organism evidence="2 3">
    <name type="scientific">Arcticibacterium luteifluviistationis</name>
    <dbReference type="NCBI Taxonomy" id="1784714"/>
    <lineage>
        <taxon>Bacteria</taxon>
        <taxon>Pseudomonadati</taxon>
        <taxon>Bacteroidota</taxon>
        <taxon>Cytophagia</taxon>
        <taxon>Cytophagales</taxon>
        <taxon>Leadbetterellaceae</taxon>
        <taxon>Arcticibacterium</taxon>
    </lineage>
</organism>
<dbReference type="RefSeq" id="WP_111370329.1">
    <property type="nucleotide sequence ID" value="NZ_CP029480.1"/>
</dbReference>
<proteinExistence type="predicted"/>
<feature type="transmembrane region" description="Helical" evidence="1">
    <location>
        <begin position="7"/>
        <end position="31"/>
    </location>
</feature>
<protein>
    <submittedName>
        <fullName evidence="2">Uncharacterized protein</fullName>
    </submittedName>
</protein>
<evidence type="ECO:0000256" key="1">
    <source>
        <dbReference type="SAM" id="Phobius"/>
    </source>
</evidence>
<gene>
    <name evidence="2" type="ORF">DJ013_03190</name>
</gene>
<name>A0A2Z4G7U4_9BACT</name>
<accession>A0A2Z4G7U4</accession>
<keyword evidence="3" id="KW-1185">Reference proteome</keyword>
<dbReference type="OrthoDB" id="1339610at2"/>
<dbReference type="AlphaFoldDB" id="A0A2Z4G7U4"/>